<feature type="region of interest" description="Disordered" evidence="1">
    <location>
        <begin position="1"/>
        <end position="25"/>
    </location>
</feature>
<protein>
    <recommendedName>
        <fullName evidence="2">DUF6824 domain-containing protein</fullName>
    </recommendedName>
</protein>
<dbReference type="AlphaFoldDB" id="A0A9N8E698"/>
<reference evidence="3" key="1">
    <citation type="submission" date="2020-06" db="EMBL/GenBank/DDBJ databases">
        <authorList>
            <consortium name="Plant Systems Biology data submission"/>
        </authorList>
    </citation>
    <scope>NUCLEOTIDE SEQUENCE</scope>
    <source>
        <strain evidence="3">D6</strain>
    </source>
</reference>
<dbReference type="Pfam" id="PF20710">
    <property type="entry name" value="DUF6824"/>
    <property type="match status" value="1"/>
</dbReference>
<feature type="compositionally biased region" description="Polar residues" evidence="1">
    <location>
        <begin position="279"/>
        <end position="290"/>
    </location>
</feature>
<feature type="region of interest" description="Disordered" evidence="1">
    <location>
        <begin position="109"/>
        <end position="131"/>
    </location>
</feature>
<keyword evidence="4" id="KW-1185">Reference proteome</keyword>
<feature type="compositionally biased region" description="Basic residues" evidence="1">
    <location>
        <begin position="118"/>
        <end position="128"/>
    </location>
</feature>
<name>A0A9N8E698_9STRA</name>
<organism evidence="3 4">
    <name type="scientific">Seminavis robusta</name>
    <dbReference type="NCBI Taxonomy" id="568900"/>
    <lineage>
        <taxon>Eukaryota</taxon>
        <taxon>Sar</taxon>
        <taxon>Stramenopiles</taxon>
        <taxon>Ochrophyta</taxon>
        <taxon>Bacillariophyta</taxon>
        <taxon>Bacillariophyceae</taxon>
        <taxon>Bacillariophycidae</taxon>
        <taxon>Naviculales</taxon>
        <taxon>Naviculaceae</taxon>
        <taxon>Seminavis</taxon>
    </lineage>
</organism>
<dbReference type="InterPro" id="IPR049227">
    <property type="entry name" value="DUF6824"/>
</dbReference>
<accession>A0A9N8E698</accession>
<sequence>MPGIKKSRRSQPHDNPVKLKSPGENDILCGKDRACALHKGSQHFRAVIDQYRTTYQKAVTKYDKMQLTKEIYTLLSQESRFLKFNDKEKLWEEITPLQGRDKIGHALRFANSNAPKGSKGKKVRKGLRRQGSFSSCSATTASTSAAAKRTKAELVASVVEVVKEEPKVWDSLVDHLTSTEEPTPEEAGSRHHQRVASLVDPVALENIAYAVESNNNDDAALDDLITLLNDENIITEETLQDVLDMAAFDQEEVPPTVSISLSPDSSAGMPPPAPVGSGASHSSTNSVNAEKQQHVRGFSVDDDAWSVMKEPLMDFDDWR</sequence>
<evidence type="ECO:0000313" key="3">
    <source>
        <dbReference type="EMBL" id="CAB9515312.1"/>
    </source>
</evidence>
<evidence type="ECO:0000259" key="2">
    <source>
        <dbReference type="Pfam" id="PF20710"/>
    </source>
</evidence>
<feature type="compositionally biased region" description="Basic and acidic residues" evidence="1">
    <location>
        <begin position="11"/>
        <end position="25"/>
    </location>
</feature>
<evidence type="ECO:0000313" key="4">
    <source>
        <dbReference type="Proteomes" id="UP001153069"/>
    </source>
</evidence>
<dbReference type="Proteomes" id="UP001153069">
    <property type="component" value="Unassembled WGS sequence"/>
</dbReference>
<gene>
    <name evidence="3" type="ORF">SEMRO_707_G190570.1</name>
</gene>
<proteinExistence type="predicted"/>
<feature type="region of interest" description="Disordered" evidence="1">
    <location>
        <begin position="257"/>
        <end position="295"/>
    </location>
</feature>
<comment type="caution">
    <text evidence="3">The sequence shown here is derived from an EMBL/GenBank/DDBJ whole genome shotgun (WGS) entry which is preliminary data.</text>
</comment>
<feature type="domain" description="DUF6824" evidence="2">
    <location>
        <begin position="26"/>
        <end position="108"/>
    </location>
</feature>
<evidence type="ECO:0000256" key="1">
    <source>
        <dbReference type="SAM" id="MobiDB-lite"/>
    </source>
</evidence>
<feature type="compositionally biased region" description="Basic residues" evidence="1">
    <location>
        <begin position="1"/>
        <end position="10"/>
    </location>
</feature>
<dbReference type="EMBL" id="CAICTM010000706">
    <property type="protein sequence ID" value="CAB9515312.1"/>
    <property type="molecule type" value="Genomic_DNA"/>
</dbReference>